<sequence>MDPDNELLCAEEVVGSPWSHERAESNDNSAPEQSVHYHGCFTDFPVQDEAAITYLFEKESSFMPDAHYVSSIKCIEICSARCSAVQWMLKVHRFYNFRSITISIAVNYLDRYLAKHLAKSWKAWMIQLLSVACLSIAAKMEEEDVPLLQEMQIEGLEHIFESKTIQRMELAILISLDWRMSCVTAYAYIDFFFYKLNLSRHLQRSLLIRVTELLMGTLSEAEFIEFRPSTLALSATGCALEEAVPLQAEMHKCTLYRIFPSKGSLEECERLMEELVVDPLCPLNSFSQTSRDKSSASNAMATDHISQAGDGPQSVSNRETVIGLRPADTGQTVLLSLSSLKKRKRKASEHFK</sequence>
<dbReference type="EMBL" id="CM055100">
    <property type="protein sequence ID" value="KAJ7545280.1"/>
    <property type="molecule type" value="Genomic_DNA"/>
</dbReference>
<reference evidence="2" key="1">
    <citation type="journal article" date="2024" name="Proc. Natl. Acad. Sci. U.S.A.">
        <title>Extraordinary preservation of gene collinearity over three hundred million years revealed in homosporous lycophytes.</title>
        <authorList>
            <person name="Li C."/>
            <person name="Wickell D."/>
            <person name="Kuo L.Y."/>
            <person name="Chen X."/>
            <person name="Nie B."/>
            <person name="Liao X."/>
            <person name="Peng D."/>
            <person name="Ji J."/>
            <person name="Jenkins J."/>
            <person name="Williams M."/>
            <person name="Shu S."/>
            <person name="Plott C."/>
            <person name="Barry K."/>
            <person name="Rajasekar S."/>
            <person name="Grimwood J."/>
            <person name="Han X."/>
            <person name="Sun S."/>
            <person name="Hou Z."/>
            <person name="He W."/>
            <person name="Dai G."/>
            <person name="Sun C."/>
            <person name="Schmutz J."/>
            <person name="Leebens-Mack J.H."/>
            <person name="Li F.W."/>
            <person name="Wang L."/>
        </authorList>
    </citation>
    <scope>NUCLEOTIDE SEQUENCE [LARGE SCALE GENOMIC DNA]</scope>
    <source>
        <strain evidence="2">cv. PW_Plant_1</strain>
    </source>
</reference>
<comment type="caution">
    <text evidence="1">The sequence shown here is derived from an EMBL/GenBank/DDBJ whole genome shotgun (WGS) entry which is preliminary data.</text>
</comment>
<name>A0ACC2CTB4_DIPCM</name>
<evidence type="ECO:0000313" key="1">
    <source>
        <dbReference type="EMBL" id="KAJ7545280.1"/>
    </source>
</evidence>
<organism evidence="1 2">
    <name type="scientific">Diphasiastrum complanatum</name>
    <name type="common">Issler's clubmoss</name>
    <name type="synonym">Lycopodium complanatum</name>
    <dbReference type="NCBI Taxonomy" id="34168"/>
    <lineage>
        <taxon>Eukaryota</taxon>
        <taxon>Viridiplantae</taxon>
        <taxon>Streptophyta</taxon>
        <taxon>Embryophyta</taxon>
        <taxon>Tracheophyta</taxon>
        <taxon>Lycopodiopsida</taxon>
        <taxon>Lycopodiales</taxon>
        <taxon>Lycopodiaceae</taxon>
        <taxon>Lycopodioideae</taxon>
        <taxon>Diphasiastrum</taxon>
    </lineage>
</organism>
<evidence type="ECO:0000313" key="2">
    <source>
        <dbReference type="Proteomes" id="UP001162992"/>
    </source>
</evidence>
<gene>
    <name evidence="1" type="ORF">O6H91_09G113700</name>
</gene>
<dbReference type="Proteomes" id="UP001162992">
    <property type="component" value="Chromosome 9"/>
</dbReference>
<protein>
    <submittedName>
        <fullName evidence="1">Uncharacterized protein</fullName>
    </submittedName>
</protein>
<keyword evidence="2" id="KW-1185">Reference proteome</keyword>
<proteinExistence type="predicted"/>
<accession>A0ACC2CTB4</accession>